<name>A0A917Y2R8_9BACI</name>
<evidence type="ECO:0000313" key="1">
    <source>
        <dbReference type="EMBL" id="GGN64509.1"/>
    </source>
</evidence>
<reference evidence="1" key="1">
    <citation type="journal article" date="2014" name="Int. J. Syst. Evol. Microbiol.">
        <title>Complete genome sequence of Corynebacterium casei LMG S-19264T (=DSM 44701T), isolated from a smear-ripened cheese.</title>
        <authorList>
            <consortium name="US DOE Joint Genome Institute (JGI-PGF)"/>
            <person name="Walter F."/>
            <person name="Albersmeier A."/>
            <person name="Kalinowski J."/>
            <person name="Ruckert C."/>
        </authorList>
    </citation>
    <scope>NUCLEOTIDE SEQUENCE</scope>
    <source>
        <strain evidence="1">JCM 17251</strain>
    </source>
</reference>
<proteinExistence type="predicted"/>
<comment type="caution">
    <text evidence="1">The sequence shown here is derived from an EMBL/GenBank/DDBJ whole genome shotgun (WGS) entry which is preliminary data.</text>
</comment>
<dbReference type="Proteomes" id="UP000624041">
    <property type="component" value="Unassembled WGS sequence"/>
</dbReference>
<dbReference type="Pfam" id="PF19474">
    <property type="entry name" value="DUF6011"/>
    <property type="match status" value="1"/>
</dbReference>
<reference evidence="1" key="2">
    <citation type="submission" date="2020-09" db="EMBL/GenBank/DDBJ databases">
        <authorList>
            <person name="Sun Q."/>
            <person name="Ohkuma M."/>
        </authorList>
    </citation>
    <scope>NUCLEOTIDE SEQUENCE</scope>
    <source>
        <strain evidence="1">JCM 17251</strain>
    </source>
</reference>
<gene>
    <name evidence="1" type="ORF">GCM10007971_32460</name>
</gene>
<sequence length="50" mass="5968">MSTCIRCGRKLKDQRSIKRKLGPKCFQKWQREREEIGLTENQMTIEDVAK</sequence>
<dbReference type="EMBL" id="BMOS01000031">
    <property type="protein sequence ID" value="GGN64509.1"/>
    <property type="molecule type" value="Genomic_DNA"/>
</dbReference>
<dbReference type="AlphaFoldDB" id="A0A917Y2R8"/>
<organism evidence="1 2">
    <name type="scientific">Oceanobacillus indicireducens</name>
    <dbReference type="NCBI Taxonomy" id="1004261"/>
    <lineage>
        <taxon>Bacteria</taxon>
        <taxon>Bacillati</taxon>
        <taxon>Bacillota</taxon>
        <taxon>Bacilli</taxon>
        <taxon>Bacillales</taxon>
        <taxon>Bacillaceae</taxon>
        <taxon>Oceanobacillus</taxon>
    </lineage>
</organism>
<keyword evidence="2" id="KW-1185">Reference proteome</keyword>
<evidence type="ECO:0000313" key="2">
    <source>
        <dbReference type="Proteomes" id="UP000624041"/>
    </source>
</evidence>
<dbReference type="RefSeq" id="WP_188858890.1">
    <property type="nucleotide sequence ID" value="NZ_BMOS01000031.1"/>
</dbReference>
<protein>
    <submittedName>
        <fullName evidence="1">Uncharacterized protein</fullName>
    </submittedName>
</protein>
<accession>A0A917Y2R8</accession>
<dbReference type="InterPro" id="IPR046053">
    <property type="entry name" value="DUF6011"/>
</dbReference>